<name>A0ABX6QV17_9VIBR</name>
<keyword evidence="3" id="KW-1185">Reference proteome</keyword>
<evidence type="ECO:0000256" key="1">
    <source>
        <dbReference type="SAM" id="SignalP"/>
    </source>
</evidence>
<dbReference type="Proteomes" id="UP000515264">
    <property type="component" value="Chromosome 1"/>
</dbReference>
<gene>
    <name evidence="2" type="ORF">Vspart_00276</name>
</gene>
<evidence type="ECO:0000313" key="3">
    <source>
        <dbReference type="Proteomes" id="UP000515264"/>
    </source>
</evidence>
<dbReference type="EMBL" id="CP046268">
    <property type="protein sequence ID" value="QMV13071.1"/>
    <property type="molecule type" value="Genomic_DNA"/>
</dbReference>
<proteinExistence type="predicted"/>
<accession>A0ABX6QV17</accession>
<evidence type="ECO:0000313" key="2">
    <source>
        <dbReference type="EMBL" id="QMV13071.1"/>
    </source>
</evidence>
<protein>
    <submittedName>
        <fullName evidence="2">Uncharacterized protein</fullName>
    </submittedName>
</protein>
<feature type="chain" id="PRO_5046208515" evidence="1">
    <location>
        <begin position="24"/>
        <end position="119"/>
    </location>
</feature>
<feature type="signal peptide" evidence="1">
    <location>
        <begin position="1"/>
        <end position="23"/>
    </location>
</feature>
<sequence>MKKIKTIALSALLSSIFAPLANADAVYTSATPDHIFGGYPDHSITFNPVEGTVNPAGCAQTGAYAMLPSYDTQAALLILLEAKREGKRVYFSVRDDICHTLQQTDDSSSYPVIQRIAIR</sequence>
<dbReference type="RefSeq" id="WP_182288082.1">
    <property type="nucleotide sequence ID" value="NZ_CP046268.1"/>
</dbReference>
<organism evidence="2 3">
    <name type="scientific">Vibrio spartinae</name>
    <dbReference type="NCBI Taxonomy" id="1918945"/>
    <lineage>
        <taxon>Bacteria</taxon>
        <taxon>Pseudomonadati</taxon>
        <taxon>Pseudomonadota</taxon>
        <taxon>Gammaproteobacteria</taxon>
        <taxon>Vibrionales</taxon>
        <taxon>Vibrionaceae</taxon>
        <taxon>Vibrio</taxon>
    </lineage>
</organism>
<reference evidence="2 3" key="1">
    <citation type="journal article" date="2020" name="J. Nat. Prod.">
        <title>Genomics-Metabolomics Profiling Disclosed Marine Vibrio spartinae 3.6 as a Producer of a New Branched Side Chain Prodigiosin.</title>
        <authorList>
            <person name="Vitale G.A."/>
            <person name="Sciarretta M."/>
            <person name="Palma Esposito F."/>
            <person name="January G.G."/>
            <person name="Giaccio M."/>
            <person name="Bunk B."/>
            <person name="Sproer C."/>
            <person name="Bajerski F."/>
            <person name="Power D."/>
            <person name="Festa C."/>
            <person name="Monti M.C."/>
            <person name="D'Auria M.V."/>
            <person name="de Pascale D."/>
        </authorList>
    </citation>
    <scope>NUCLEOTIDE SEQUENCE [LARGE SCALE GENOMIC DNA]</scope>
    <source>
        <strain evidence="2 3">3.6</strain>
    </source>
</reference>
<keyword evidence="1" id="KW-0732">Signal</keyword>